<keyword evidence="4" id="KW-0862">Zinc</keyword>
<dbReference type="PANTHER" id="PTHR46233">
    <property type="entry name" value="HYDROXYACYLGLUTATHIONE HYDROLASE GLOC"/>
    <property type="match status" value="1"/>
</dbReference>
<evidence type="ECO:0000256" key="4">
    <source>
        <dbReference type="ARBA" id="ARBA00022833"/>
    </source>
</evidence>
<accession>A0ABR7RNA5</accession>
<sequence length="224" mass="23730">MHQLNAAQIPVTPFQQNCALIWDAETGRGTVIDPGGDVPRILAALDQAKFTVDRILLTHGHLDHAGGAAALKRELEARQGGTVPIEGPDQRDAFLLEGLAEQGARFGIEGLENVTPDRWLAEGETISIAGQDFAVLHCPGHTPGHLAFVSTALGVAVVGDVLFRGSVGRTDFPYGDTAALIAAIQDKLLPLGDDIRFLCGHGPGSTFGEERQSNPFLKADRRAG</sequence>
<evidence type="ECO:0000256" key="3">
    <source>
        <dbReference type="ARBA" id="ARBA00022801"/>
    </source>
</evidence>
<comment type="caution">
    <text evidence="6">The sequence shown here is derived from an EMBL/GenBank/DDBJ whole genome shotgun (WGS) entry which is preliminary data.</text>
</comment>
<dbReference type="InterPro" id="IPR001279">
    <property type="entry name" value="Metallo-B-lactamas"/>
</dbReference>
<evidence type="ECO:0000313" key="6">
    <source>
        <dbReference type="EMBL" id="MBC9208085.1"/>
    </source>
</evidence>
<dbReference type="Proteomes" id="UP000626026">
    <property type="component" value="Unassembled WGS sequence"/>
</dbReference>
<evidence type="ECO:0000256" key="1">
    <source>
        <dbReference type="ARBA" id="ARBA00001947"/>
    </source>
</evidence>
<evidence type="ECO:0000259" key="5">
    <source>
        <dbReference type="SMART" id="SM00849"/>
    </source>
</evidence>
<evidence type="ECO:0000313" key="7">
    <source>
        <dbReference type="Proteomes" id="UP000626026"/>
    </source>
</evidence>
<dbReference type="EMBL" id="JACTVA010000026">
    <property type="protein sequence ID" value="MBC9208085.1"/>
    <property type="molecule type" value="Genomic_DNA"/>
</dbReference>
<reference evidence="6 7" key="1">
    <citation type="journal article" date="2013" name="Int. J. Syst. Evol. Microbiol.">
        <title>Roseomonas aerophila sp. nov., isolated from air.</title>
        <authorList>
            <person name="Kim S.J."/>
            <person name="Weon H.Y."/>
            <person name="Ahn J.H."/>
            <person name="Hong S.B."/>
            <person name="Seok S.J."/>
            <person name="Whang K.S."/>
            <person name="Kwon S.W."/>
        </authorList>
    </citation>
    <scope>NUCLEOTIDE SEQUENCE [LARGE SCALE GENOMIC DNA]</scope>
    <source>
        <strain evidence="6 7">NBRC 108923</strain>
    </source>
</reference>
<proteinExistence type="predicted"/>
<keyword evidence="2" id="KW-0479">Metal-binding</keyword>
<keyword evidence="3" id="KW-0378">Hydrolase</keyword>
<comment type="cofactor">
    <cofactor evidence="1">
        <name>Zn(2+)</name>
        <dbReference type="ChEBI" id="CHEBI:29105"/>
    </cofactor>
</comment>
<evidence type="ECO:0000256" key="2">
    <source>
        <dbReference type="ARBA" id="ARBA00022723"/>
    </source>
</evidence>
<dbReference type="InterPro" id="IPR051453">
    <property type="entry name" value="MBL_Glyoxalase_II"/>
</dbReference>
<feature type="domain" description="Metallo-beta-lactamase" evidence="5">
    <location>
        <begin position="15"/>
        <end position="201"/>
    </location>
</feature>
<dbReference type="PANTHER" id="PTHR46233:SF3">
    <property type="entry name" value="HYDROXYACYLGLUTATHIONE HYDROLASE GLOC"/>
    <property type="match status" value="1"/>
</dbReference>
<name>A0ABR7RNA5_9PROT</name>
<keyword evidence="7" id="KW-1185">Reference proteome</keyword>
<dbReference type="InterPro" id="IPR036866">
    <property type="entry name" value="RibonucZ/Hydroxyglut_hydro"/>
</dbReference>
<gene>
    <name evidence="6" type="ORF">IBL26_14665</name>
</gene>
<dbReference type="Pfam" id="PF00753">
    <property type="entry name" value="Lactamase_B"/>
    <property type="match status" value="1"/>
</dbReference>
<dbReference type="CDD" id="cd07737">
    <property type="entry name" value="YcbL-like_MBL-fold"/>
    <property type="match status" value="1"/>
</dbReference>
<organism evidence="6 7">
    <name type="scientific">Teichococcus aerophilus</name>
    <dbReference type="NCBI Taxonomy" id="1224513"/>
    <lineage>
        <taxon>Bacteria</taxon>
        <taxon>Pseudomonadati</taxon>
        <taxon>Pseudomonadota</taxon>
        <taxon>Alphaproteobacteria</taxon>
        <taxon>Acetobacterales</taxon>
        <taxon>Roseomonadaceae</taxon>
        <taxon>Roseomonas</taxon>
    </lineage>
</organism>
<dbReference type="SMART" id="SM00849">
    <property type="entry name" value="Lactamase_B"/>
    <property type="match status" value="1"/>
</dbReference>
<dbReference type="RefSeq" id="WP_187785248.1">
    <property type="nucleotide sequence ID" value="NZ_JACTVA010000026.1"/>
</dbReference>
<dbReference type="SUPFAM" id="SSF56281">
    <property type="entry name" value="Metallo-hydrolase/oxidoreductase"/>
    <property type="match status" value="1"/>
</dbReference>
<dbReference type="Gene3D" id="3.60.15.10">
    <property type="entry name" value="Ribonuclease Z/Hydroxyacylglutathione hydrolase-like"/>
    <property type="match status" value="1"/>
</dbReference>
<protein>
    <submittedName>
        <fullName evidence="6">MBL fold metallo-hydrolase</fullName>
    </submittedName>
</protein>